<keyword evidence="2" id="KW-0274">FAD</keyword>
<reference evidence="3 4" key="1">
    <citation type="submission" date="2018-08" db="EMBL/GenBank/DDBJ databases">
        <title>Parvularcula sp. SM1705, isolated from surface water of the South Sea China.</title>
        <authorList>
            <person name="Sun L."/>
        </authorList>
    </citation>
    <scope>NUCLEOTIDE SEQUENCE [LARGE SCALE GENOMIC DNA]</scope>
    <source>
        <strain evidence="3 4">SM1705</strain>
    </source>
</reference>
<dbReference type="PANTHER" id="PTHR43747:SF4">
    <property type="entry name" value="FLAVIN-DEPENDENT TRYPTOPHAN HALOGENASE"/>
    <property type="match status" value="1"/>
</dbReference>
<organism evidence="3 4">
    <name type="scientific">Parvularcula marina</name>
    <dbReference type="NCBI Taxonomy" id="2292771"/>
    <lineage>
        <taxon>Bacteria</taxon>
        <taxon>Pseudomonadati</taxon>
        <taxon>Pseudomonadota</taxon>
        <taxon>Alphaproteobacteria</taxon>
        <taxon>Parvularculales</taxon>
        <taxon>Parvularculaceae</taxon>
        <taxon>Parvularcula</taxon>
    </lineage>
</organism>
<dbReference type="OrthoDB" id="462203at2"/>
<accession>A0A371RFT6</accession>
<protein>
    <submittedName>
        <fullName evidence="3">Tryptophan 7-halogenase</fullName>
    </submittedName>
</protein>
<dbReference type="Gene3D" id="3.50.50.60">
    <property type="entry name" value="FAD/NAD(P)-binding domain"/>
    <property type="match status" value="1"/>
</dbReference>
<sequence length="508" mass="56592">MDQAATAIKQITIVGGGTAGWMTAAALSRLIRPLGVRITLIESDAIGTVGVGEATLPHIRFFNERLGIDEAEFMKATQATIKLGIEFRNWGRIGDSYIHPFGDFGRNVGGVDFHQFWLRAHQAGKAGRIDDYSLPIVMSEAARFGPPSHDPRSVMSAFSYAYQMDATLYAKYLRGFSEANGVVRQEGRIVDVHRDGESGDISEVELESGDRIGGDLFFDCSGFRGLLIEGALEAGYDDWSDILPCNRAVALPCETIEPPIPYTRATAHQAGWQWRIPLQHRVGNGHVYCSDYISDDEAASVLLENIDGPACGDPRFLKFLTGKRRKQWDRNVVAVGLSAGFLEPLESTSIYLIQAAITNLVELFPHSGIRDADRDEFNTVMDLEYERVRDFLVLHYHATERDDSPFWNYVRTMPIPDSLKYKMDLFRDRGVVVKYKDGLFLDASWIAVYLGQRVVPQNFAPLAGAIPEDRLGPFMDDLRGLIRRTVDALPSHDAYLKQHCPAGPDLMA</sequence>
<keyword evidence="4" id="KW-1185">Reference proteome</keyword>
<dbReference type="InterPro" id="IPR006905">
    <property type="entry name" value="Flavin_halogenase"/>
</dbReference>
<evidence type="ECO:0000256" key="2">
    <source>
        <dbReference type="PIRSR" id="PIRSR011396-2"/>
    </source>
</evidence>
<dbReference type="GO" id="GO:0004497">
    <property type="term" value="F:monooxygenase activity"/>
    <property type="evidence" value="ECO:0007669"/>
    <property type="project" value="InterPro"/>
</dbReference>
<gene>
    <name evidence="3" type="ORF">DX908_02825</name>
</gene>
<dbReference type="RefSeq" id="WP_116390936.1">
    <property type="nucleotide sequence ID" value="NZ_QUQO01000001.1"/>
</dbReference>
<keyword evidence="2" id="KW-0547">Nucleotide-binding</keyword>
<dbReference type="SUPFAM" id="SSF51905">
    <property type="entry name" value="FAD/NAD(P)-binding domain"/>
    <property type="match status" value="1"/>
</dbReference>
<feature type="binding site" evidence="2">
    <location>
        <position position="82"/>
    </location>
    <ligand>
        <name>7-chloro-L-tryptophan</name>
        <dbReference type="ChEBI" id="CHEBI:58713"/>
    </ligand>
</feature>
<dbReference type="PIRSF" id="PIRSF011396">
    <property type="entry name" value="Trp_halogenase"/>
    <property type="match status" value="1"/>
</dbReference>
<dbReference type="AlphaFoldDB" id="A0A371RFT6"/>
<feature type="active site" evidence="1">
    <location>
        <position position="82"/>
    </location>
</feature>
<dbReference type="InterPro" id="IPR036188">
    <property type="entry name" value="FAD/NAD-bd_sf"/>
</dbReference>
<dbReference type="EMBL" id="QUQO01000001">
    <property type="protein sequence ID" value="RFB04307.1"/>
    <property type="molecule type" value="Genomic_DNA"/>
</dbReference>
<dbReference type="InterPro" id="IPR050816">
    <property type="entry name" value="Flavin-dep_Halogenase_NPB"/>
</dbReference>
<feature type="binding site" evidence="2">
    <location>
        <begin position="16"/>
        <end position="19"/>
    </location>
    <ligand>
        <name>FAD</name>
        <dbReference type="ChEBI" id="CHEBI:57692"/>
    </ligand>
</feature>
<dbReference type="Pfam" id="PF04820">
    <property type="entry name" value="Trp_halogenase"/>
    <property type="match status" value="1"/>
</dbReference>
<feature type="binding site" evidence="2">
    <location>
        <position position="350"/>
    </location>
    <ligand>
        <name>FAD</name>
        <dbReference type="ChEBI" id="CHEBI:57692"/>
    </ligand>
</feature>
<proteinExistence type="predicted"/>
<evidence type="ECO:0000256" key="1">
    <source>
        <dbReference type="PIRSR" id="PIRSR011396-1"/>
    </source>
</evidence>
<dbReference type="GO" id="GO:0000166">
    <property type="term" value="F:nucleotide binding"/>
    <property type="evidence" value="ECO:0007669"/>
    <property type="project" value="UniProtKB-KW"/>
</dbReference>
<dbReference type="PANTHER" id="PTHR43747">
    <property type="entry name" value="FAD-BINDING PROTEIN"/>
    <property type="match status" value="1"/>
</dbReference>
<dbReference type="InParanoid" id="A0A371RFT6"/>
<name>A0A371RFT6_9PROT</name>
<comment type="caution">
    <text evidence="3">The sequence shown here is derived from an EMBL/GenBank/DDBJ whole genome shotgun (WGS) entry which is preliminary data.</text>
</comment>
<dbReference type="InterPro" id="IPR033856">
    <property type="entry name" value="Trp_halogen"/>
</dbReference>
<evidence type="ECO:0000313" key="4">
    <source>
        <dbReference type="Proteomes" id="UP000264589"/>
    </source>
</evidence>
<evidence type="ECO:0000313" key="3">
    <source>
        <dbReference type="EMBL" id="RFB04307.1"/>
    </source>
</evidence>
<dbReference type="Proteomes" id="UP000264589">
    <property type="component" value="Unassembled WGS sequence"/>
</dbReference>
<keyword evidence="2" id="KW-0285">Flavoprotein</keyword>
<feature type="binding site" evidence="2">
    <location>
        <position position="337"/>
    </location>
    <ligand>
        <name>FAD</name>
        <dbReference type="ChEBI" id="CHEBI:57692"/>
    </ligand>
</feature>
<feature type="binding site" evidence="2">
    <location>
        <position position="346"/>
    </location>
    <ligand>
        <name>L-tryptophan</name>
        <dbReference type="ChEBI" id="CHEBI:57912"/>
    </ligand>
</feature>